<feature type="compositionally biased region" description="Basic and acidic residues" evidence="1">
    <location>
        <begin position="98"/>
        <end position="114"/>
    </location>
</feature>
<feature type="compositionally biased region" description="Basic residues" evidence="1">
    <location>
        <begin position="167"/>
        <end position="185"/>
    </location>
</feature>
<evidence type="ECO:0000313" key="2">
    <source>
        <dbReference type="EMBL" id="KAF1952826.1"/>
    </source>
</evidence>
<feature type="compositionally biased region" description="Basic and acidic residues" evidence="1">
    <location>
        <begin position="146"/>
        <end position="159"/>
    </location>
</feature>
<dbReference type="AlphaFoldDB" id="A0A6A5TPT8"/>
<sequence length="220" mass="25934">MDEKGFLIGVIGRSKRIFSKAMWDSKERSLHYILVQNDLLHTEIEGLRKAVLSQKKHQKKSKPLDLQQRKEYHGGAVFWSPKKIREAQFRERVKKQQEEEQQLKRARTKAEKAQQKVLQLQEKEEREKLRVKKREERERIKAKKQAARERKRIEKENSKKAIQPSQKGKRKALKPVTKPVRKKQKRSADAEVGGDAQARDPSPMRMTRGGRNIKIPSRFN</sequence>
<dbReference type="OrthoDB" id="3794770at2759"/>
<feature type="region of interest" description="Disordered" evidence="1">
    <location>
        <begin position="127"/>
        <end position="220"/>
    </location>
</feature>
<reference evidence="2" key="1">
    <citation type="journal article" date="2020" name="Stud. Mycol.">
        <title>101 Dothideomycetes genomes: a test case for predicting lifestyles and emergence of pathogens.</title>
        <authorList>
            <person name="Haridas S."/>
            <person name="Albert R."/>
            <person name="Binder M."/>
            <person name="Bloem J."/>
            <person name="Labutti K."/>
            <person name="Salamov A."/>
            <person name="Andreopoulos B."/>
            <person name="Baker S."/>
            <person name="Barry K."/>
            <person name="Bills G."/>
            <person name="Bluhm B."/>
            <person name="Cannon C."/>
            <person name="Castanera R."/>
            <person name="Culley D."/>
            <person name="Daum C."/>
            <person name="Ezra D."/>
            <person name="Gonzalez J."/>
            <person name="Henrissat B."/>
            <person name="Kuo A."/>
            <person name="Liang C."/>
            <person name="Lipzen A."/>
            <person name="Lutzoni F."/>
            <person name="Magnuson J."/>
            <person name="Mondo S."/>
            <person name="Nolan M."/>
            <person name="Ohm R."/>
            <person name="Pangilinan J."/>
            <person name="Park H.-J."/>
            <person name="Ramirez L."/>
            <person name="Alfaro M."/>
            <person name="Sun H."/>
            <person name="Tritt A."/>
            <person name="Yoshinaga Y."/>
            <person name="Zwiers L.-H."/>
            <person name="Turgeon B."/>
            <person name="Goodwin S."/>
            <person name="Spatafora J."/>
            <person name="Crous P."/>
            <person name="Grigoriev I."/>
        </authorList>
    </citation>
    <scope>NUCLEOTIDE SEQUENCE</scope>
    <source>
        <strain evidence="2">CBS 675.92</strain>
    </source>
</reference>
<dbReference type="EMBL" id="ML977007">
    <property type="protein sequence ID" value="KAF1952826.1"/>
    <property type="molecule type" value="Genomic_DNA"/>
</dbReference>
<name>A0A6A5TPT8_9PLEO</name>
<dbReference type="Proteomes" id="UP000800035">
    <property type="component" value="Unassembled WGS sequence"/>
</dbReference>
<evidence type="ECO:0000313" key="3">
    <source>
        <dbReference type="Proteomes" id="UP000800035"/>
    </source>
</evidence>
<feature type="compositionally biased region" description="Basic and acidic residues" evidence="1">
    <location>
        <begin position="127"/>
        <end position="139"/>
    </location>
</feature>
<protein>
    <submittedName>
        <fullName evidence="2">Uncharacterized protein</fullName>
    </submittedName>
</protein>
<keyword evidence="3" id="KW-1185">Reference proteome</keyword>
<gene>
    <name evidence="2" type="ORF">CC80DRAFT_537882</name>
</gene>
<accession>A0A6A5TPT8</accession>
<evidence type="ECO:0000256" key="1">
    <source>
        <dbReference type="SAM" id="MobiDB-lite"/>
    </source>
</evidence>
<proteinExistence type="predicted"/>
<feature type="region of interest" description="Disordered" evidence="1">
    <location>
        <begin position="98"/>
        <end position="117"/>
    </location>
</feature>
<organism evidence="2 3">
    <name type="scientific">Byssothecium circinans</name>
    <dbReference type="NCBI Taxonomy" id="147558"/>
    <lineage>
        <taxon>Eukaryota</taxon>
        <taxon>Fungi</taxon>
        <taxon>Dikarya</taxon>
        <taxon>Ascomycota</taxon>
        <taxon>Pezizomycotina</taxon>
        <taxon>Dothideomycetes</taxon>
        <taxon>Pleosporomycetidae</taxon>
        <taxon>Pleosporales</taxon>
        <taxon>Massarineae</taxon>
        <taxon>Massarinaceae</taxon>
        <taxon>Byssothecium</taxon>
    </lineage>
</organism>